<dbReference type="PANTHER" id="PTHR11941:SF54">
    <property type="entry name" value="ENOYL-COA HYDRATASE, MITOCHONDRIAL"/>
    <property type="match status" value="1"/>
</dbReference>
<keyword evidence="3" id="KW-1185">Reference proteome</keyword>
<comment type="caution">
    <text evidence="2">The sequence shown here is derived from an EMBL/GenBank/DDBJ whole genome shotgun (WGS) entry which is preliminary data.</text>
</comment>
<dbReference type="Pfam" id="PF00378">
    <property type="entry name" value="ECH_1"/>
    <property type="match status" value="1"/>
</dbReference>
<dbReference type="CDD" id="cd06558">
    <property type="entry name" value="crotonase-like"/>
    <property type="match status" value="1"/>
</dbReference>
<dbReference type="InterPro" id="IPR029045">
    <property type="entry name" value="ClpP/crotonase-like_dom_sf"/>
</dbReference>
<dbReference type="InterPro" id="IPR001753">
    <property type="entry name" value="Enoyl-CoA_hydra/iso"/>
</dbReference>
<dbReference type="SUPFAM" id="SSF52096">
    <property type="entry name" value="ClpP/crotonase"/>
    <property type="match status" value="1"/>
</dbReference>
<accession>A0ABP8XE68</accession>
<dbReference type="EMBL" id="BAABIC010000021">
    <property type="protein sequence ID" value="GAA4705672.1"/>
    <property type="molecule type" value="Genomic_DNA"/>
</dbReference>
<dbReference type="PANTHER" id="PTHR11941">
    <property type="entry name" value="ENOYL-COA HYDRATASE-RELATED"/>
    <property type="match status" value="1"/>
</dbReference>
<reference evidence="3" key="1">
    <citation type="journal article" date="2019" name="Int. J. Syst. Evol. Microbiol.">
        <title>The Global Catalogue of Microorganisms (GCM) 10K type strain sequencing project: providing services to taxonomists for standard genome sequencing and annotation.</title>
        <authorList>
            <consortium name="The Broad Institute Genomics Platform"/>
            <consortium name="The Broad Institute Genome Sequencing Center for Infectious Disease"/>
            <person name="Wu L."/>
            <person name="Ma J."/>
        </authorList>
    </citation>
    <scope>NUCLEOTIDE SEQUENCE [LARGE SCALE GENOMIC DNA]</scope>
    <source>
        <strain evidence="3">JCM 18055</strain>
    </source>
</reference>
<dbReference type="RefSeq" id="WP_345383389.1">
    <property type="nucleotide sequence ID" value="NZ_BAABIC010000021.1"/>
</dbReference>
<protein>
    <submittedName>
        <fullName evidence="2">Enoyl-CoA hydratase-related protein</fullName>
    </submittedName>
</protein>
<evidence type="ECO:0000256" key="1">
    <source>
        <dbReference type="SAM" id="MobiDB-lite"/>
    </source>
</evidence>
<evidence type="ECO:0000313" key="2">
    <source>
        <dbReference type="EMBL" id="GAA4705672.1"/>
    </source>
</evidence>
<evidence type="ECO:0000313" key="3">
    <source>
        <dbReference type="Proteomes" id="UP001500325"/>
    </source>
</evidence>
<proteinExistence type="predicted"/>
<name>A0ABP8XE68_9PSEU</name>
<dbReference type="Proteomes" id="UP001500325">
    <property type="component" value="Unassembled WGS sequence"/>
</dbReference>
<feature type="region of interest" description="Disordered" evidence="1">
    <location>
        <begin position="251"/>
        <end position="270"/>
    </location>
</feature>
<organism evidence="2 3">
    <name type="scientific">Pseudonocardia yuanmonensis</name>
    <dbReference type="NCBI Taxonomy" id="1095914"/>
    <lineage>
        <taxon>Bacteria</taxon>
        <taxon>Bacillati</taxon>
        <taxon>Actinomycetota</taxon>
        <taxon>Actinomycetes</taxon>
        <taxon>Pseudonocardiales</taxon>
        <taxon>Pseudonocardiaceae</taxon>
        <taxon>Pseudonocardia</taxon>
    </lineage>
</organism>
<gene>
    <name evidence="2" type="ORF">GCM10023215_52110</name>
</gene>
<dbReference type="Gene3D" id="3.90.226.10">
    <property type="entry name" value="2-enoyl-CoA Hydratase, Chain A, domain 1"/>
    <property type="match status" value="1"/>
</dbReference>
<sequence>MTVTLDRNADGTIATLRFASDHPMNVFTVDTLEALREKVAEVAADRAVRVLVLTGKDTVFSGGADLGYLGSLDDEEYKHYIATEYALFAEVEDLPLITVAAISGPCVGNATELALACDFRICASDARIGLPEMKVGFVSPAQRLTAYVGIGKAKELIYGGRLVPAAEALELGLVTAVADDLAAEVERATQRYAAYSAYALPLTKLGIHRCYGLAGDGPSRAYDADEQAAAFATFRGPDYAEGAAAALDGRRPRFTAQRPASTDEILKGTR</sequence>